<evidence type="ECO:0000313" key="1">
    <source>
        <dbReference type="EMBL" id="TEB20626.1"/>
    </source>
</evidence>
<dbReference type="Proteomes" id="UP000298030">
    <property type="component" value="Unassembled WGS sequence"/>
</dbReference>
<proteinExistence type="predicted"/>
<keyword evidence="2" id="KW-1185">Reference proteome</keyword>
<dbReference type="Pfam" id="PF11017">
    <property type="entry name" value="DUF2855"/>
    <property type="match status" value="1"/>
</dbReference>
<comment type="caution">
    <text evidence="1">The sequence shown here is derived from an EMBL/GenBank/DDBJ whole genome shotgun (WGS) entry which is preliminary data.</text>
</comment>
<dbReference type="STRING" id="71717.A0A4Y7SG30"/>
<accession>A0A4Y7SG30</accession>
<reference evidence="1 2" key="1">
    <citation type="journal article" date="2019" name="Nat. Ecol. Evol.">
        <title>Megaphylogeny resolves global patterns of mushroom evolution.</title>
        <authorList>
            <person name="Varga T."/>
            <person name="Krizsan K."/>
            <person name="Foldi C."/>
            <person name="Dima B."/>
            <person name="Sanchez-Garcia M."/>
            <person name="Sanchez-Ramirez S."/>
            <person name="Szollosi G.J."/>
            <person name="Szarkandi J.G."/>
            <person name="Papp V."/>
            <person name="Albert L."/>
            <person name="Andreopoulos W."/>
            <person name="Angelini C."/>
            <person name="Antonin V."/>
            <person name="Barry K.W."/>
            <person name="Bougher N.L."/>
            <person name="Buchanan P."/>
            <person name="Buyck B."/>
            <person name="Bense V."/>
            <person name="Catcheside P."/>
            <person name="Chovatia M."/>
            <person name="Cooper J."/>
            <person name="Damon W."/>
            <person name="Desjardin D."/>
            <person name="Finy P."/>
            <person name="Geml J."/>
            <person name="Haridas S."/>
            <person name="Hughes K."/>
            <person name="Justo A."/>
            <person name="Karasinski D."/>
            <person name="Kautmanova I."/>
            <person name="Kiss B."/>
            <person name="Kocsube S."/>
            <person name="Kotiranta H."/>
            <person name="LaButti K.M."/>
            <person name="Lechner B.E."/>
            <person name="Liimatainen K."/>
            <person name="Lipzen A."/>
            <person name="Lukacs Z."/>
            <person name="Mihaltcheva S."/>
            <person name="Morgado L.N."/>
            <person name="Niskanen T."/>
            <person name="Noordeloos M.E."/>
            <person name="Ohm R.A."/>
            <person name="Ortiz-Santana B."/>
            <person name="Ovrebo C."/>
            <person name="Racz N."/>
            <person name="Riley R."/>
            <person name="Savchenko A."/>
            <person name="Shiryaev A."/>
            <person name="Soop K."/>
            <person name="Spirin V."/>
            <person name="Szebenyi C."/>
            <person name="Tomsovsky M."/>
            <person name="Tulloss R.E."/>
            <person name="Uehling J."/>
            <person name="Grigoriev I.V."/>
            <person name="Vagvolgyi C."/>
            <person name="Papp T."/>
            <person name="Martin F.M."/>
            <person name="Miettinen O."/>
            <person name="Hibbett D.S."/>
            <person name="Nagy L.G."/>
        </authorList>
    </citation>
    <scope>NUCLEOTIDE SEQUENCE [LARGE SCALE GENOMIC DNA]</scope>
    <source>
        <strain evidence="1 2">FP101781</strain>
    </source>
</reference>
<sequence length="440" mass="49966">MSGRTFLQNATLCVPRPSIAANSKTGLNLTDSVVVRSTVDPGRLPESHVVIRVDRFGFSANNVSYQALGEHPHFRYFDFHAAPTPELSRTHGVIPVWGFGTVVLSKHPKIHVGERVYGYFAPTKYLLVPVSLSDVNKHAFYIPRPHLPNDRRPYNQVLRCATDPQYTPGDEAEDLTMLYRPLFWTSYWCEDWLHSTGSYKADPGINLTILVASASSKTAFSLSYLVRKRIHSGELNNVTVVGLTSKRNVQFTQSLGLYDEIYEYDTFTEGKAFQGDNERRWIYVDVAGNDSLNARIQSHFASPTVSRIVKNVALGVTNLTPSTSANDDMKWTHNAFDPKAPVFADPANRWPTVEHFFMPEWLDVRKYQLPIQEIFRRQEEAWKQLMKDCPGWVRLERVNGAERVREDYVRVAQNGVGPDKGLIWSLWDAHAGVEEARPKL</sequence>
<dbReference type="EMBL" id="QPFP01000135">
    <property type="protein sequence ID" value="TEB20626.1"/>
    <property type="molecule type" value="Genomic_DNA"/>
</dbReference>
<dbReference type="InterPro" id="IPR021276">
    <property type="entry name" value="DUF2855"/>
</dbReference>
<name>A0A4Y7SG30_COPMI</name>
<dbReference type="AlphaFoldDB" id="A0A4Y7SG30"/>
<evidence type="ECO:0000313" key="2">
    <source>
        <dbReference type="Proteomes" id="UP000298030"/>
    </source>
</evidence>
<gene>
    <name evidence="1" type="ORF">FA13DRAFT_1644404</name>
</gene>
<dbReference type="OrthoDB" id="192702at2759"/>
<organism evidence="1 2">
    <name type="scientific">Coprinellus micaceus</name>
    <name type="common">Glistening ink-cap mushroom</name>
    <name type="synonym">Coprinus micaceus</name>
    <dbReference type="NCBI Taxonomy" id="71717"/>
    <lineage>
        <taxon>Eukaryota</taxon>
        <taxon>Fungi</taxon>
        <taxon>Dikarya</taxon>
        <taxon>Basidiomycota</taxon>
        <taxon>Agaricomycotina</taxon>
        <taxon>Agaricomycetes</taxon>
        <taxon>Agaricomycetidae</taxon>
        <taxon>Agaricales</taxon>
        <taxon>Agaricineae</taxon>
        <taxon>Psathyrellaceae</taxon>
        <taxon>Coprinellus</taxon>
    </lineage>
</organism>
<protein>
    <submittedName>
        <fullName evidence="1">Uncharacterized protein</fullName>
    </submittedName>
</protein>